<evidence type="ECO:0000256" key="2">
    <source>
        <dbReference type="ARBA" id="ARBA00022771"/>
    </source>
</evidence>
<feature type="region of interest" description="Disordered" evidence="4">
    <location>
        <begin position="105"/>
        <end position="124"/>
    </location>
</feature>
<organism evidence="6 7">
    <name type="scientific">Aedes albopictus</name>
    <name type="common">Asian tiger mosquito</name>
    <name type="synonym">Stegomyia albopicta</name>
    <dbReference type="NCBI Taxonomy" id="7160"/>
    <lineage>
        <taxon>Eukaryota</taxon>
        <taxon>Metazoa</taxon>
        <taxon>Ecdysozoa</taxon>
        <taxon>Arthropoda</taxon>
        <taxon>Hexapoda</taxon>
        <taxon>Insecta</taxon>
        <taxon>Pterygota</taxon>
        <taxon>Neoptera</taxon>
        <taxon>Endopterygota</taxon>
        <taxon>Diptera</taxon>
        <taxon>Nematocera</taxon>
        <taxon>Culicoidea</taxon>
        <taxon>Culicidae</taxon>
        <taxon>Culicinae</taxon>
        <taxon>Aedini</taxon>
        <taxon>Aedes</taxon>
        <taxon>Stegomyia</taxon>
    </lineage>
</organism>
<evidence type="ECO:0000313" key="7">
    <source>
        <dbReference type="Proteomes" id="UP000069940"/>
    </source>
</evidence>
<reference evidence="7" key="1">
    <citation type="journal article" date="2015" name="Proc. Natl. Acad. Sci. U.S.A.">
        <title>Genome sequence of the Asian Tiger mosquito, Aedes albopictus, reveals insights into its biology, genetics, and evolution.</title>
        <authorList>
            <person name="Chen X.G."/>
            <person name="Jiang X."/>
            <person name="Gu J."/>
            <person name="Xu M."/>
            <person name="Wu Y."/>
            <person name="Deng Y."/>
            <person name="Zhang C."/>
            <person name="Bonizzoni M."/>
            <person name="Dermauw W."/>
            <person name="Vontas J."/>
            <person name="Armbruster P."/>
            <person name="Huang X."/>
            <person name="Yang Y."/>
            <person name="Zhang H."/>
            <person name="He W."/>
            <person name="Peng H."/>
            <person name="Liu Y."/>
            <person name="Wu K."/>
            <person name="Chen J."/>
            <person name="Lirakis M."/>
            <person name="Topalis P."/>
            <person name="Van Leeuwen T."/>
            <person name="Hall A.B."/>
            <person name="Jiang X."/>
            <person name="Thorpe C."/>
            <person name="Mueller R.L."/>
            <person name="Sun C."/>
            <person name="Waterhouse R.M."/>
            <person name="Yan G."/>
            <person name="Tu Z.J."/>
            <person name="Fang X."/>
            <person name="James A.A."/>
        </authorList>
    </citation>
    <scope>NUCLEOTIDE SEQUENCE [LARGE SCALE GENOMIC DNA]</scope>
    <source>
        <strain evidence="7">Foshan</strain>
    </source>
</reference>
<reference evidence="6" key="2">
    <citation type="submission" date="2025-05" db="UniProtKB">
        <authorList>
            <consortium name="EnsemblMetazoa"/>
        </authorList>
    </citation>
    <scope>IDENTIFICATION</scope>
    <source>
        <strain evidence="6">Foshan</strain>
    </source>
</reference>
<evidence type="ECO:0000313" key="6">
    <source>
        <dbReference type="EnsemblMetazoa" id="AALFPA23_019449.P28596"/>
    </source>
</evidence>
<evidence type="ECO:0000256" key="4">
    <source>
        <dbReference type="SAM" id="MobiDB-lite"/>
    </source>
</evidence>
<keyword evidence="3" id="KW-0862">Zinc</keyword>
<dbReference type="GeneID" id="134285798"/>
<evidence type="ECO:0000256" key="3">
    <source>
        <dbReference type="ARBA" id="ARBA00022833"/>
    </source>
</evidence>
<keyword evidence="1" id="KW-0479">Metal-binding</keyword>
<name>A0ABM1ZKS6_AEDAL</name>
<evidence type="ECO:0000259" key="5">
    <source>
        <dbReference type="Pfam" id="PF04500"/>
    </source>
</evidence>
<proteinExistence type="predicted"/>
<keyword evidence="2" id="KW-0863">Zinc-finger</keyword>
<dbReference type="Pfam" id="PF04500">
    <property type="entry name" value="FLYWCH"/>
    <property type="match status" value="1"/>
</dbReference>
<dbReference type="Gene3D" id="2.20.25.240">
    <property type="match status" value="1"/>
</dbReference>
<sequence>MPEGSWSCALISVKKYISFVMSKRGKTQLCVDGFLYMRVKANDELQYWSCNQFRVLGCTARATTGRGKRDGKPIIKLRGFHNHRIIMQRRKPGECAKLKEQYARERDGLPDRAKHGVPEQTKPLSIPAVSQPSLLPMAQCFLKQEK</sequence>
<feature type="domain" description="FLYWCH-type" evidence="5">
    <location>
        <begin position="19"/>
        <end position="83"/>
    </location>
</feature>
<keyword evidence="7" id="KW-1185">Reference proteome</keyword>
<feature type="compositionally biased region" description="Basic and acidic residues" evidence="4">
    <location>
        <begin position="105"/>
        <end position="117"/>
    </location>
</feature>
<dbReference type="InterPro" id="IPR007588">
    <property type="entry name" value="Znf_FLYWCH"/>
</dbReference>
<accession>A0ABM1ZKS6</accession>
<dbReference type="EnsemblMetazoa" id="AALFPA23_019449.R28596">
    <property type="protein sequence ID" value="AALFPA23_019449.P28596"/>
    <property type="gene ID" value="AALFPA23_019449"/>
</dbReference>
<dbReference type="Proteomes" id="UP000069940">
    <property type="component" value="Unassembled WGS sequence"/>
</dbReference>
<protein>
    <recommendedName>
        <fullName evidence="5">FLYWCH-type domain-containing protein</fullName>
    </recommendedName>
</protein>
<dbReference type="RefSeq" id="XP_062703341.1">
    <property type="nucleotide sequence ID" value="XM_062847357.1"/>
</dbReference>
<evidence type="ECO:0000256" key="1">
    <source>
        <dbReference type="ARBA" id="ARBA00022723"/>
    </source>
</evidence>